<accession>A0A8S5TJW2</accession>
<reference evidence="1" key="1">
    <citation type="journal article" date="2021" name="Proc. Natl. Acad. Sci. U.S.A.">
        <title>A Catalog of Tens of Thousands of Viruses from Human Metagenomes Reveals Hidden Associations with Chronic Diseases.</title>
        <authorList>
            <person name="Tisza M.J."/>
            <person name="Buck C.B."/>
        </authorList>
    </citation>
    <scope>NUCLEOTIDE SEQUENCE</scope>
    <source>
        <strain evidence="1">CtgmM3</strain>
    </source>
</reference>
<protein>
    <submittedName>
        <fullName evidence="1">Uncharacterized protein</fullName>
    </submittedName>
</protein>
<proteinExistence type="predicted"/>
<organism evidence="1">
    <name type="scientific">Siphoviridae sp. ctgmM3</name>
    <dbReference type="NCBI Taxonomy" id="2827912"/>
    <lineage>
        <taxon>Viruses</taxon>
        <taxon>Duplodnaviria</taxon>
        <taxon>Heunggongvirae</taxon>
        <taxon>Uroviricota</taxon>
        <taxon>Caudoviricetes</taxon>
    </lineage>
</organism>
<sequence>MATKYLDSNGLLYVWKKLKDTFAKKEELETVKGSIPKNVADLLDSGDYAKASSIPKRLDSFLDAVDYAKKADVPHNVDELNGIQDYAKVNSIPRRVSELEDFSDYVRKAELTNEVKTIIGNKGALEFSVVSTLPESGEKATIYLLSNNKGENDAYDEYIYVNGKFEKIGTTSVDLSGYLKANEISPVTNEEIDSLFQ</sequence>
<name>A0A8S5TJW2_9CAUD</name>
<evidence type="ECO:0000313" key="1">
    <source>
        <dbReference type="EMBL" id="DAF63457.1"/>
    </source>
</evidence>
<dbReference type="EMBL" id="BK032840">
    <property type="protein sequence ID" value="DAF63457.1"/>
    <property type="molecule type" value="Genomic_DNA"/>
</dbReference>